<gene>
    <name evidence="1" type="ORF">HMPREF3213_02130</name>
</gene>
<evidence type="ECO:0000313" key="2">
    <source>
        <dbReference type="Proteomes" id="UP000070376"/>
    </source>
</evidence>
<dbReference type="AlphaFoldDB" id="A0A133KNE8"/>
<reference evidence="2" key="1">
    <citation type="submission" date="2016-01" db="EMBL/GenBank/DDBJ databases">
        <authorList>
            <person name="Mitreva M."/>
            <person name="Pepin K.H."/>
            <person name="Mihindukulasuriya K.A."/>
            <person name="Fulton R."/>
            <person name="Fronick C."/>
            <person name="O'Laughlin M."/>
            <person name="Miner T."/>
            <person name="Herter B."/>
            <person name="Rosa B.A."/>
            <person name="Cordes M."/>
            <person name="Tomlinson C."/>
            <person name="Wollam A."/>
            <person name="Palsikar V.B."/>
            <person name="Mardis E.R."/>
            <person name="Wilson R.K."/>
        </authorList>
    </citation>
    <scope>NUCLEOTIDE SEQUENCE [LARGE SCALE GENOMIC DNA]</scope>
    <source>
        <strain evidence="2">GED7749B</strain>
    </source>
</reference>
<dbReference type="EMBL" id="LRPN01000082">
    <property type="protein sequence ID" value="KWZ81045.1"/>
    <property type="molecule type" value="Genomic_DNA"/>
</dbReference>
<sequence>MHFINPVVGLPLNGTLTSNEVVVLLNGCSYDIRKNRSASVSCTSSNIPVSSFSVQIDHVF</sequence>
<dbReference type="Proteomes" id="UP000070376">
    <property type="component" value="Unassembled WGS sequence"/>
</dbReference>
<proteinExistence type="predicted"/>
<dbReference type="PATRIC" id="fig|1398.22.peg.2136"/>
<comment type="caution">
    <text evidence="1">The sequence shown here is derived from an EMBL/GenBank/DDBJ whole genome shotgun (WGS) entry which is preliminary data.</text>
</comment>
<accession>A0A133KNE8</accession>
<evidence type="ECO:0000313" key="1">
    <source>
        <dbReference type="EMBL" id="KWZ81045.1"/>
    </source>
</evidence>
<organism evidence="1 2">
    <name type="scientific">Heyndrickxia coagulans</name>
    <name type="common">Weizmannia coagulans</name>
    <dbReference type="NCBI Taxonomy" id="1398"/>
    <lineage>
        <taxon>Bacteria</taxon>
        <taxon>Bacillati</taxon>
        <taxon>Bacillota</taxon>
        <taxon>Bacilli</taxon>
        <taxon>Bacillales</taxon>
        <taxon>Bacillaceae</taxon>
        <taxon>Heyndrickxia</taxon>
    </lineage>
</organism>
<protein>
    <submittedName>
        <fullName evidence="1">Uncharacterized protein</fullName>
    </submittedName>
</protein>
<name>A0A133KNE8_HEYCO</name>